<dbReference type="Pfam" id="PF13460">
    <property type="entry name" value="NAD_binding_10"/>
    <property type="match status" value="1"/>
</dbReference>
<protein>
    <submittedName>
        <fullName evidence="2">Nucleotide-diphosphate-sugar epimerase</fullName>
    </submittedName>
</protein>
<sequence length="285" mass="30317">MIIVTGATGHVGGELIAQLAAAQQPVRAMTRRPEVMQAPPGVEVVYGDCDDEASLDAAFDGADRAFLMSAQVPCSAKRPTHDLRLVRAARQAGIRHVVKLSVYDGGSVDDALGAWHRQAEAAVTGSGLDWTLLRPGRFMSNALQWAPAIRRSDTVHIPFAHRPAAPIDPADIAAIAVAALTTDGHDNMVYQLSGPEIRTPTEELRILAETLGRPLRLVEPTIDQAKTGMLRAGMTHAVVEAIVARVLAGGDGAEVLATVERVLGRPPRTFADWTRNHAGAFLAAD</sequence>
<dbReference type="InterPro" id="IPR036291">
    <property type="entry name" value="NAD(P)-bd_dom_sf"/>
</dbReference>
<dbReference type="InterPro" id="IPR016040">
    <property type="entry name" value="NAD(P)-bd_dom"/>
</dbReference>
<dbReference type="EMBL" id="BOON01000027">
    <property type="protein sequence ID" value="GII23279.1"/>
    <property type="molecule type" value="Genomic_DNA"/>
</dbReference>
<evidence type="ECO:0000259" key="1">
    <source>
        <dbReference type="Pfam" id="PF13460"/>
    </source>
</evidence>
<evidence type="ECO:0000313" key="3">
    <source>
        <dbReference type="Proteomes" id="UP000599074"/>
    </source>
</evidence>
<dbReference type="Gene3D" id="3.40.50.720">
    <property type="entry name" value="NAD(P)-binding Rossmann-like Domain"/>
    <property type="match status" value="1"/>
</dbReference>
<proteinExistence type="predicted"/>
<name>A0A8J3TEF2_9ACTN</name>
<comment type="caution">
    <text evidence="2">The sequence shown here is derived from an EMBL/GenBank/DDBJ whole genome shotgun (WGS) entry which is preliminary data.</text>
</comment>
<keyword evidence="3" id="KW-1185">Reference proteome</keyword>
<reference evidence="2" key="1">
    <citation type="submission" date="2021-01" db="EMBL/GenBank/DDBJ databases">
        <title>Whole genome shotgun sequence of Planosporangium mesophilum NBRC 109066.</title>
        <authorList>
            <person name="Komaki H."/>
            <person name="Tamura T."/>
        </authorList>
    </citation>
    <scope>NUCLEOTIDE SEQUENCE</scope>
    <source>
        <strain evidence="2">NBRC 109066</strain>
    </source>
</reference>
<dbReference type="Proteomes" id="UP000599074">
    <property type="component" value="Unassembled WGS sequence"/>
</dbReference>
<gene>
    <name evidence="2" type="ORF">Pme01_28760</name>
</gene>
<organism evidence="2 3">
    <name type="scientific">Planosporangium mesophilum</name>
    <dbReference type="NCBI Taxonomy" id="689768"/>
    <lineage>
        <taxon>Bacteria</taxon>
        <taxon>Bacillati</taxon>
        <taxon>Actinomycetota</taxon>
        <taxon>Actinomycetes</taxon>
        <taxon>Micromonosporales</taxon>
        <taxon>Micromonosporaceae</taxon>
        <taxon>Planosporangium</taxon>
    </lineage>
</organism>
<accession>A0A8J3TEF2</accession>
<dbReference type="PANTHER" id="PTHR43162">
    <property type="match status" value="1"/>
</dbReference>
<dbReference type="InterPro" id="IPR051604">
    <property type="entry name" value="Ergot_Alk_Oxidoreductase"/>
</dbReference>
<feature type="domain" description="NAD(P)-binding" evidence="1">
    <location>
        <begin position="6"/>
        <end position="182"/>
    </location>
</feature>
<dbReference type="AlphaFoldDB" id="A0A8J3TEF2"/>
<dbReference type="PANTHER" id="PTHR43162:SF1">
    <property type="entry name" value="PRESTALK A DIFFERENTIATION PROTEIN A"/>
    <property type="match status" value="1"/>
</dbReference>
<dbReference type="Gene3D" id="3.90.25.10">
    <property type="entry name" value="UDP-galactose 4-epimerase, domain 1"/>
    <property type="match status" value="1"/>
</dbReference>
<evidence type="ECO:0000313" key="2">
    <source>
        <dbReference type="EMBL" id="GII23279.1"/>
    </source>
</evidence>
<dbReference type="SUPFAM" id="SSF51735">
    <property type="entry name" value="NAD(P)-binding Rossmann-fold domains"/>
    <property type="match status" value="1"/>
</dbReference>